<dbReference type="AlphaFoldDB" id="A0A9D2ENB3"/>
<name>A0A9D2ENB3_9FIRM</name>
<reference evidence="1" key="1">
    <citation type="journal article" date="2021" name="PeerJ">
        <title>Extensive microbial diversity within the chicken gut microbiome revealed by metagenomics and culture.</title>
        <authorList>
            <person name="Gilroy R."/>
            <person name="Ravi A."/>
            <person name="Getino M."/>
            <person name="Pursley I."/>
            <person name="Horton D.L."/>
            <person name="Alikhan N.F."/>
            <person name="Baker D."/>
            <person name="Gharbi K."/>
            <person name="Hall N."/>
            <person name="Watson M."/>
            <person name="Adriaenssens E.M."/>
            <person name="Foster-Nyarko E."/>
            <person name="Jarju S."/>
            <person name="Secka A."/>
            <person name="Antonio M."/>
            <person name="Oren A."/>
            <person name="Chaudhuri R.R."/>
            <person name="La Ragione R."/>
            <person name="Hildebrand F."/>
            <person name="Pallen M.J."/>
        </authorList>
    </citation>
    <scope>NUCLEOTIDE SEQUENCE</scope>
    <source>
        <strain evidence="1">CHK179-28034</strain>
    </source>
</reference>
<comment type="caution">
    <text evidence="1">The sequence shown here is derived from an EMBL/GenBank/DDBJ whole genome shotgun (WGS) entry which is preliminary data.</text>
</comment>
<protein>
    <recommendedName>
        <fullName evidence="3">DUF4276 family protein</fullName>
    </recommendedName>
</protein>
<evidence type="ECO:0000313" key="2">
    <source>
        <dbReference type="Proteomes" id="UP000824049"/>
    </source>
</evidence>
<accession>A0A9D2ENB3</accession>
<sequence length="225" mass="26522">MSEKKVVMFIVEGPSDEAALGSIMKEYFSNNEVQFVVVYGDITLKDYVSEDNILKKINEQIESVKKKYRYFHDDFIMIIHIVDTDGVYIPEIDIKEADVEKAQYYEDHIDVKNVKAIVNRNRRKGAILYKLRKTGKINGIPYRIYFNSCNLEHVLYDELKDFTDEEKQILSDDFADKYDGKVNEFIEFISDNQIAVPGTFQKTWDYIEKDRNSLNRHSNMHLIFE</sequence>
<gene>
    <name evidence="1" type="ORF">H9968_13050</name>
</gene>
<dbReference type="Proteomes" id="UP000824049">
    <property type="component" value="Unassembled WGS sequence"/>
</dbReference>
<evidence type="ECO:0000313" key="1">
    <source>
        <dbReference type="EMBL" id="HIZ40819.1"/>
    </source>
</evidence>
<evidence type="ECO:0008006" key="3">
    <source>
        <dbReference type="Google" id="ProtNLM"/>
    </source>
</evidence>
<dbReference type="EMBL" id="DXBR01000119">
    <property type="protein sequence ID" value="HIZ40819.1"/>
    <property type="molecule type" value="Genomic_DNA"/>
</dbReference>
<reference evidence="1" key="2">
    <citation type="submission" date="2021-04" db="EMBL/GenBank/DDBJ databases">
        <authorList>
            <person name="Gilroy R."/>
        </authorList>
    </citation>
    <scope>NUCLEOTIDE SEQUENCE</scope>
    <source>
        <strain evidence="1">CHK179-28034</strain>
    </source>
</reference>
<proteinExistence type="predicted"/>
<organism evidence="1 2">
    <name type="scientific">Candidatus Anaerobutyricum stercoris</name>
    <dbReference type="NCBI Taxonomy" id="2838457"/>
    <lineage>
        <taxon>Bacteria</taxon>
        <taxon>Bacillati</taxon>
        <taxon>Bacillota</taxon>
        <taxon>Clostridia</taxon>
        <taxon>Lachnospirales</taxon>
        <taxon>Lachnospiraceae</taxon>
        <taxon>Anaerobutyricum</taxon>
    </lineage>
</organism>